<keyword evidence="2" id="KW-1185">Reference proteome</keyword>
<name>A0ABN5X775_9GAMM</name>
<protein>
    <submittedName>
        <fullName evidence="1">Uncharacterized protein</fullName>
    </submittedName>
</protein>
<organism evidence="1 2">
    <name type="scientific">Vreelandella olivaria</name>
    <dbReference type="NCBI Taxonomy" id="390919"/>
    <lineage>
        <taxon>Bacteria</taxon>
        <taxon>Pseudomonadati</taxon>
        <taxon>Pseudomonadota</taxon>
        <taxon>Gammaproteobacteria</taxon>
        <taxon>Oceanospirillales</taxon>
        <taxon>Halomonadaceae</taxon>
        <taxon>Vreelandella</taxon>
    </lineage>
</organism>
<evidence type="ECO:0000313" key="2">
    <source>
        <dbReference type="Proteomes" id="UP000289555"/>
    </source>
</evidence>
<evidence type="ECO:0000313" key="1">
    <source>
        <dbReference type="EMBL" id="BBI52873.1"/>
    </source>
</evidence>
<gene>
    <name evidence="1" type="ORF">HORIV_52940</name>
</gene>
<sequence>MLVLESVVAALEVTDVVVTCWAFDGSLRKGCASKGALPVGKERVMAISR</sequence>
<reference evidence="2" key="1">
    <citation type="journal article" date="2019" name="Microbiol. Resour. Announc.">
        <title>Complete Genome Sequence of Halomonas olivaria, a Moderately Halophilic Bacterium Isolated from Olive Processing Effluents, Obtained by Nanopore Sequencing.</title>
        <authorList>
            <person name="Nagata S."/>
            <person name="Ii K.M."/>
            <person name="Tsukimi T."/>
            <person name="Miura M.C."/>
            <person name="Galipon J."/>
            <person name="Arakawa K."/>
        </authorList>
    </citation>
    <scope>NUCLEOTIDE SEQUENCE [LARGE SCALE GENOMIC DNA]</scope>
    <source>
        <strain evidence="2">TYRC17</strain>
    </source>
</reference>
<accession>A0ABN5X775</accession>
<proteinExistence type="predicted"/>
<dbReference type="Proteomes" id="UP000289555">
    <property type="component" value="Chromosome"/>
</dbReference>
<dbReference type="EMBL" id="AP019416">
    <property type="protein sequence ID" value="BBI52873.1"/>
    <property type="molecule type" value="Genomic_DNA"/>
</dbReference>